<accession>A0AAV5WXQ0</accession>
<dbReference type="AlphaFoldDB" id="A0AAV5WXQ0"/>
<dbReference type="EMBL" id="BTSY01000005">
    <property type="protein sequence ID" value="GMT30470.1"/>
    <property type="molecule type" value="Genomic_DNA"/>
</dbReference>
<gene>
    <name evidence="2" type="ORF">PFISCL1PPCAC_21767</name>
    <name evidence="3" type="ORF">PFISCL1PPCAC_28468</name>
</gene>
<proteinExistence type="predicted"/>
<organism evidence="3 4">
    <name type="scientific">Pristionchus fissidentatus</name>
    <dbReference type="NCBI Taxonomy" id="1538716"/>
    <lineage>
        <taxon>Eukaryota</taxon>
        <taxon>Metazoa</taxon>
        <taxon>Ecdysozoa</taxon>
        <taxon>Nematoda</taxon>
        <taxon>Chromadorea</taxon>
        <taxon>Rhabditida</taxon>
        <taxon>Rhabditina</taxon>
        <taxon>Diplogasteromorpha</taxon>
        <taxon>Diplogasteroidea</taxon>
        <taxon>Neodiplogasteridae</taxon>
        <taxon>Pristionchus</taxon>
    </lineage>
</organism>
<protein>
    <submittedName>
        <fullName evidence="3">Uncharacterized protein</fullName>
    </submittedName>
</protein>
<dbReference type="Proteomes" id="UP001432322">
    <property type="component" value="Unassembled WGS sequence"/>
</dbReference>
<reference evidence="3" key="1">
    <citation type="submission" date="2023-10" db="EMBL/GenBank/DDBJ databases">
        <title>Genome assembly of Pristionchus species.</title>
        <authorList>
            <person name="Yoshida K."/>
            <person name="Sommer R.J."/>
        </authorList>
    </citation>
    <scope>NUCLEOTIDE SEQUENCE</scope>
    <source>
        <strain evidence="3">RS5133</strain>
    </source>
</reference>
<feature type="region of interest" description="Disordered" evidence="1">
    <location>
        <begin position="1"/>
        <end position="22"/>
    </location>
</feature>
<comment type="caution">
    <text evidence="3">The sequence shown here is derived from an EMBL/GenBank/DDBJ whole genome shotgun (WGS) entry which is preliminary data.</text>
</comment>
<dbReference type="EMBL" id="BTSY01000061">
    <property type="protein sequence ID" value="GMT37171.1"/>
    <property type="molecule type" value="Genomic_DNA"/>
</dbReference>
<evidence type="ECO:0000313" key="4">
    <source>
        <dbReference type="Proteomes" id="UP001432322"/>
    </source>
</evidence>
<sequence>MIPRTTLWGSRANDLAPYESTPSQRNTWEINQSMSFSNWLTDSECRPSSLTRRSVYWRRRR</sequence>
<evidence type="ECO:0000313" key="2">
    <source>
        <dbReference type="EMBL" id="GMT30470.1"/>
    </source>
</evidence>
<evidence type="ECO:0000256" key="1">
    <source>
        <dbReference type="SAM" id="MobiDB-lite"/>
    </source>
</evidence>
<name>A0AAV5WXQ0_9BILA</name>
<keyword evidence="4" id="KW-1185">Reference proteome</keyword>
<evidence type="ECO:0000313" key="3">
    <source>
        <dbReference type="EMBL" id="GMT37171.1"/>
    </source>
</evidence>